<evidence type="ECO:0000313" key="2">
    <source>
        <dbReference type="Proteomes" id="UP001385499"/>
    </source>
</evidence>
<evidence type="ECO:0000313" key="1">
    <source>
        <dbReference type="EMBL" id="MEJ8472494.1"/>
    </source>
</evidence>
<dbReference type="Gene3D" id="1.20.910.10">
    <property type="entry name" value="Heme oxygenase-like"/>
    <property type="match status" value="1"/>
</dbReference>
<dbReference type="Proteomes" id="UP001385499">
    <property type="component" value="Unassembled WGS sequence"/>
</dbReference>
<dbReference type="SUPFAM" id="SSF48613">
    <property type="entry name" value="Heme oxygenase-like"/>
    <property type="match status" value="1"/>
</dbReference>
<dbReference type="CDD" id="cd19166">
    <property type="entry name" value="HemeO-bac"/>
    <property type="match status" value="1"/>
</dbReference>
<proteinExistence type="predicted"/>
<dbReference type="EMBL" id="JBAKIA010000001">
    <property type="protein sequence ID" value="MEJ8472494.1"/>
    <property type="molecule type" value="Genomic_DNA"/>
</dbReference>
<name>A0ABU8TEA5_9HYPH</name>
<dbReference type="InterPro" id="IPR016053">
    <property type="entry name" value="Haem_Oase-like"/>
</dbReference>
<keyword evidence="2" id="KW-1185">Reference proteome</keyword>
<organism evidence="1 2">
    <name type="scientific">Roseibium algae</name>
    <dbReference type="NCBI Taxonomy" id="3123038"/>
    <lineage>
        <taxon>Bacteria</taxon>
        <taxon>Pseudomonadati</taxon>
        <taxon>Pseudomonadota</taxon>
        <taxon>Alphaproteobacteria</taxon>
        <taxon>Hyphomicrobiales</taxon>
        <taxon>Stappiaceae</taxon>
        <taxon>Roseibium</taxon>
    </lineage>
</organism>
<reference evidence="1 2" key="1">
    <citation type="submission" date="2024-02" db="EMBL/GenBank/DDBJ databases">
        <title>Roseibium algae sp. nov., isolated from marine alga (Grateloupia sp.), showing potential in myo-inositol conversion.</title>
        <authorList>
            <person name="Wang Y."/>
        </authorList>
    </citation>
    <scope>NUCLEOTIDE SEQUENCE [LARGE SCALE GENOMIC DNA]</scope>
    <source>
        <strain evidence="1 2">H3510</strain>
    </source>
</reference>
<protein>
    <submittedName>
        <fullName evidence="1">Biliverdin-producing heme oxygenase</fullName>
    </submittedName>
</protein>
<sequence length="200" mass="22303">MTMTDVEIRPVFESRTKCLKAATHTVHEKLDAGIMAHEPFSSRARYSVFLKVQYAFHRDIDALFSDPILAKLLPDLDRRRRLDLIAQDLVDLGNELPAMKTEPIFVDGKDLPRALGWLYVAEGSNLGAAFLLKAAAAIGLSEIFGARHLSAAPEGRGLHWRTFTAALDEVPLSDEQERVAIAGAEAAFQRVRELVREFFD</sequence>
<gene>
    <name evidence="1" type="ORF">V6575_00200</name>
</gene>
<comment type="caution">
    <text evidence="1">The sequence shown here is derived from an EMBL/GenBank/DDBJ whole genome shotgun (WGS) entry which is preliminary data.</text>
</comment>
<dbReference type="RefSeq" id="WP_340271957.1">
    <property type="nucleotide sequence ID" value="NZ_JBAKIA010000001.1"/>
</dbReference>
<accession>A0ABU8TEA5</accession>
<dbReference type="Pfam" id="PF01126">
    <property type="entry name" value="Heme_oxygenase"/>
    <property type="match status" value="1"/>
</dbReference>
<dbReference type="InterPro" id="IPR016084">
    <property type="entry name" value="Haem_Oase-like_multi-hlx"/>
</dbReference>